<feature type="transmembrane region" description="Helical" evidence="1">
    <location>
        <begin position="154"/>
        <end position="179"/>
    </location>
</feature>
<dbReference type="RefSeq" id="WP_377603313.1">
    <property type="nucleotide sequence ID" value="NZ_JBHUME010000008.1"/>
</dbReference>
<keyword evidence="1" id="KW-0472">Membrane</keyword>
<feature type="transmembrane region" description="Helical" evidence="1">
    <location>
        <begin position="5"/>
        <end position="27"/>
    </location>
</feature>
<organism evidence="2 3">
    <name type="scientific">Paenibacillus gansuensis</name>
    <dbReference type="NCBI Taxonomy" id="306542"/>
    <lineage>
        <taxon>Bacteria</taxon>
        <taxon>Bacillati</taxon>
        <taxon>Bacillota</taxon>
        <taxon>Bacilli</taxon>
        <taxon>Bacillales</taxon>
        <taxon>Paenibacillaceae</taxon>
        <taxon>Paenibacillus</taxon>
    </lineage>
</organism>
<dbReference type="EMBL" id="JBHUME010000008">
    <property type="protein sequence ID" value="MFD2613315.1"/>
    <property type="molecule type" value="Genomic_DNA"/>
</dbReference>
<evidence type="ECO:0000313" key="2">
    <source>
        <dbReference type="EMBL" id="MFD2613315.1"/>
    </source>
</evidence>
<keyword evidence="1" id="KW-0812">Transmembrane</keyword>
<sequence>MLLYLICYIGLWTATLIMTLTIFRFKVGSLKWQVGLAALTMAPVSTLIHYHAFSFLTILQVVCYTVLLMVFFKVNVGYAALMAVTGFFLSGLPDLFTDWYYEKVLGIQVVNTIAQVSAIIVFDLAIAWFFLKFRLGFSFIPQHKKMGRPDIKTASFKGMFISLALAGVIAVIGALYVTSEAGQKNILAVLFSTSMILSVLFRLYYVKELED</sequence>
<feature type="transmembrane region" description="Helical" evidence="1">
    <location>
        <begin position="47"/>
        <end position="72"/>
    </location>
</feature>
<proteinExistence type="predicted"/>
<keyword evidence="3" id="KW-1185">Reference proteome</keyword>
<dbReference type="Proteomes" id="UP001597541">
    <property type="component" value="Unassembled WGS sequence"/>
</dbReference>
<keyword evidence="1" id="KW-1133">Transmembrane helix</keyword>
<feature type="transmembrane region" description="Helical" evidence="1">
    <location>
        <begin position="185"/>
        <end position="205"/>
    </location>
</feature>
<protein>
    <submittedName>
        <fullName evidence="2">Uncharacterized protein</fullName>
    </submittedName>
</protein>
<name>A0ABW5PEA3_9BACL</name>
<feature type="transmembrane region" description="Helical" evidence="1">
    <location>
        <begin position="113"/>
        <end position="133"/>
    </location>
</feature>
<comment type="caution">
    <text evidence="2">The sequence shown here is derived from an EMBL/GenBank/DDBJ whole genome shotgun (WGS) entry which is preliminary data.</text>
</comment>
<accession>A0ABW5PEA3</accession>
<reference evidence="3" key="1">
    <citation type="journal article" date="2019" name="Int. J. Syst. Evol. Microbiol.">
        <title>The Global Catalogue of Microorganisms (GCM) 10K type strain sequencing project: providing services to taxonomists for standard genome sequencing and annotation.</title>
        <authorList>
            <consortium name="The Broad Institute Genomics Platform"/>
            <consortium name="The Broad Institute Genome Sequencing Center for Infectious Disease"/>
            <person name="Wu L."/>
            <person name="Ma J."/>
        </authorList>
    </citation>
    <scope>NUCLEOTIDE SEQUENCE [LARGE SCALE GENOMIC DNA]</scope>
    <source>
        <strain evidence="3">KCTC 3950</strain>
    </source>
</reference>
<evidence type="ECO:0000313" key="3">
    <source>
        <dbReference type="Proteomes" id="UP001597541"/>
    </source>
</evidence>
<evidence type="ECO:0000256" key="1">
    <source>
        <dbReference type="SAM" id="Phobius"/>
    </source>
</evidence>
<feature type="transmembrane region" description="Helical" evidence="1">
    <location>
        <begin position="79"/>
        <end position="101"/>
    </location>
</feature>
<gene>
    <name evidence="2" type="ORF">ACFSUF_12865</name>
</gene>